<reference evidence="2 3" key="1">
    <citation type="submission" date="2021-06" db="EMBL/GenBank/DDBJ databases">
        <authorList>
            <person name="Criscuolo A."/>
        </authorList>
    </citation>
    <scope>NUCLEOTIDE SEQUENCE [LARGE SCALE GENOMIC DNA]</scope>
    <source>
        <strain evidence="3">CIP 111802</strain>
    </source>
</reference>
<accession>A0ABN7TME8</accession>
<gene>
    <name evidence="2" type="primary">cotI_1</name>
    <name evidence="2" type="ORF">PAECIP111802_02186</name>
</gene>
<dbReference type="InterPro" id="IPR014255">
    <property type="entry name" value="Spore_coat_CotS"/>
</dbReference>
<feature type="domain" description="Aminoglycoside phosphotransferase" evidence="1">
    <location>
        <begin position="33"/>
        <end position="258"/>
    </location>
</feature>
<comment type="caution">
    <text evidence="2">The sequence shown here is derived from an EMBL/GenBank/DDBJ whole genome shotgun (WGS) entry which is preliminary data.</text>
</comment>
<name>A0ABN7TME8_9BACL</name>
<organism evidence="2 3">
    <name type="scientific">Paenibacillus allorhizosphaerae</name>
    <dbReference type="NCBI Taxonomy" id="2849866"/>
    <lineage>
        <taxon>Bacteria</taxon>
        <taxon>Bacillati</taxon>
        <taxon>Bacillota</taxon>
        <taxon>Bacilli</taxon>
        <taxon>Bacillales</taxon>
        <taxon>Paenibacillaceae</taxon>
        <taxon>Paenibacillus</taxon>
    </lineage>
</organism>
<sequence length="290" mass="33566">MKHHADTEERELGMRLLAEHYPQLAVDKAEVIQTGGIKSVWKVHMSQGTWCLKRIRKSTAVQVYLHGKGALVADIVRTKDDRLYFVHDGYALVLYMWIEGSDLFMDEAPDLYTGLKGLAQFHNASVGFMPPADGQMYDRMGEWLRHYRKMRDELTQWRNESKRETSAFHRSYWNTAGGMISMADQAIQWLEQSCYSQWVQSIGQYGPLCHQDYGKGNALLTKQGVYILDLDNLAYDIPVRDARKLITKRMERLGRWDQRRVLYIDLLFPHPITEMSNGFSRKKSPTKGVG</sequence>
<dbReference type="PANTHER" id="PTHR39179:SF1">
    <property type="entry name" value="SPORE COAT PROTEIN I"/>
    <property type="match status" value="1"/>
</dbReference>
<dbReference type="Proteomes" id="UP000730618">
    <property type="component" value="Unassembled WGS sequence"/>
</dbReference>
<keyword evidence="2" id="KW-0946">Virion</keyword>
<proteinExistence type="predicted"/>
<keyword evidence="3" id="KW-1185">Reference proteome</keyword>
<dbReference type="EMBL" id="CAJVCE010000005">
    <property type="protein sequence ID" value="CAG7635844.1"/>
    <property type="molecule type" value="Genomic_DNA"/>
</dbReference>
<evidence type="ECO:0000313" key="2">
    <source>
        <dbReference type="EMBL" id="CAG7635844.1"/>
    </source>
</evidence>
<dbReference type="InterPro" id="IPR047175">
    <property type="entry name" value="CotS-like"/>
</dbReference>
<dbReference type="PANTHER" id="PTHR39179">
    <property type="entry name" value="SPORE COAT PROTEIN I"/>
    <property type="match status" value="1"/>
</dbReference>
<evidence type="ECO:0000259" key="1">
    <source>
        <dbReference type="Pfam" id="PF01636"/>
    </source>
</evidence>
<dbReference type="InterPro" id="IPR002575">
    <property type="entry name" value="Aminoglycoside_PTrfase"/>
</dbReference>
<dbReference type="NCBIfam" id="TIGR02906">
    <property type="entry name" value="spore_CotS"/>
    <property type="match status" value="1"/>
</dbReference>
<protein>
    <submittedName>
        <fullName evidence="2">Spore coat protein I</fullName>
    </submittedName>
</protein>
<dbReference type="Pfam" id="PF01636">
    <property type="entry name" value="APH"/>
    <property type="match status" value="1"/>
</dbReference>
<keyword evidence="2" id="KW-0167">Capsid protein</keyword>
<dbReference type="RefSeq" id="WP_218098519.1">
    <property type="nucleotide sequence ID" value="NZ_CAJVCE010000005.1"/>
</dbReference>
<evidence type="ECO:0000313" key="3">
    <source>
        <dbReference type="Proteomes" id="UP000730618"/>
    </source>
</evidence>